<dbReference type="InterPro" id="IPR003347">
    <property type="entry name" value="JmjC_dom"/>
</dbReference>
<gene>
    <name evidence="2" type="ORF">FHT01_000429</name>
</gene>
<evidence type="ECO:0000259" key="1">
    <source>
        <dbReference type="PROSITE" id="PS51184"/>
    </source>
</evidence>
<feature type="domain" description="JmjC" evidence="1">
    <location>
        <begin position="121"/>
        <end position="280"/>
    </location>
</feature>
<evidence type="ECO:0000313" key="3">
    <source>
        <dbReference type="Proteomes" id="UP000788153"/>
    </source>
</evidence>
<comment type="caution">
    <text evidence="2">The sequence shown here is derived from an EMBL/GenBank/DDBJ whole genome shotgun (WGS) entry which is preliminary data.</text>
</comment>
<organism evidence="2 3">
    <name type="scientific">Sphingomonas japonica</name>
    <dbReference type="NCBI Taxonomy" id="511662"/>
    <lineage>
        <taxon>Bacteria</taxon>
        <taxon>Pseudomonadati</taxon>
        <taxon>Pseudomonadota</taxon>
        <taxon>Alphaproteobacteria</taxon>
        <taxon>Sphingomonadales</taxon>
        <taxon>Sphingomonadaceae</taxon>
        <taxon>Sphingomonas</taxon>
    </lineage>
</organism>
<dbReference type="RefSeq" id="WP_140048082.1">
    <property type="nucleotide sequence ID" value="NZ_BAAAEV010000001.1"/>
</dbReference>
<dbReference type="Gene3D" id="2.60.120.10">
    <property type="entry name" value="Jelly Rolls"/>
    <property type="match status" value="1"/>
</dbReference>
<reference evidence="2 3" key="1">
    <citation type="submission" date="2020-03" db="EMBL/GenBank/DDBJ databases">
        <title>Genomic Encyclopedia of Type Strains, Phase IV (KMG-IV): sequencing the most valuable type-strain genomes for metagenomic binning, comparative biology and taxonomic classification.</title>
        <authorList>
            <person name="Goeker M."/>
        </authorList>
    </citation>
    <scope>NUCLEOTIDE SEQUENCE [LARGE SCALE GENOMIC DNA]</scope>
    <source>
        <strain evidence="2 3">DSM 22753</strain>
    </source>
</reference>
<dbReference type="PANTHER" id="PTHR12461">
    <property type="entry name" value="HYPOXIA-INDUCIBLE FACTOR 1 ALPHA INHIBITOR-RELATED"/>
    <property type="match status" value="1"/>
</dbReference>
<dbReference type="SUPFAM" id="SSF51197">
    <property type="entry name" value="Clavaminate synthase-like"/>
    <property type="match status" value="1"/>
</dbReference>
<dbReference type="PANTHER" id="PTHR12461:SF105">
    <property type="entry name" value="HYPOXIA-INDUCIBLE FACTOR 1-ALPHA INHIBITOR"/>
    <property type="match status" value="1"/>
</dbReference>
<keyword evidence="3" id="KW-1185">Reference proteome</keyword>
<dbReference type="InterPro" id="IPR041667">
    <property type="entry name" value="Cupin_8"/>
</dbReference>
<name>A0ABX0U0H5_9SPHN</name>
<sequence>MNAVTPFAIDALPPIAERDRIAPEQFAEVVAAYRPVVLRGQVADWPAVGAGRAGLIETAHYVASFGLTKPTGVLIGAPQIGGRFFYSDDMAGFNFRREQTTMAELAVELVRLSSHPNPPAYYAGAAAAADHLPGWTDANRLDLPVPDPTPRVWIGNASVVSTHYDVAPNLACVAAGERRFLLFPPEQLSNLYVGPLENTIAGQPVSMVDPDAPDLERFPLYAEALAHAQVAVLKPGDAIFIPSLWWHQVRSSGPLNILVNYWFGADPTESPFSALVHGLLSIRDLPPGERTAWRAWFDHYVFADTAPQAGAHLPEHARGVIGAPGAGRTATLKGYLSRALGLR</sequence>
<dbReference type="PROSITE" id="PS51184">
    <property type="entry name" value="JMJC"/>
    <property type="match status" value="1"/>
</dbReference>
<dbReference type="InterPro" id="IPR014710">
    <property type="entry name" value="RmlC-like_jellyroll"/>
</dbReference>
<evidence type="ECO:0000313" key="2">
    <source>
        <dbReference type="EMBL" id="NIJ22887.1"/>
    </source>
</evidence>
<proteinExistence type="predicted"/>
<dbReference type="SMART" id="SM00558">
    <property type="entry name" value="JmjC"/>
    <property type="match status" value="1"/>
</dbReference>
<accession>A0ABX0U0H5</accession>
<dbReference type="Proteomes" id="UP000788153">
    <property type="component" value="Unassembled WGS sequence"/>
</dbReference>
<protein>
    <recommendedName>
        <fullName evidence="1">JmjC domain-containing protein</fullName>
    </recommendedName>
</protein>
<dbReference type="EMBL" id="JAASQP010000001">
    <property type="protein sequence ID" value="NIJ22887.1"/>
    <property type="molecule type" value="Genomic_DNA"/>
</dbReference>
<dbReference type="Pfam" id="PF13621">
    <property type="entry name" value="Cupin_8"/>
    <property type="match status" value="1"/>
</dbReference>